<sequence length="303" mass="33767">MAFISSAKHNSGNKEVNIASGSTASINVSTASANIRVASISQDTAYAYIASQFSASHQALIPLDVETFGGKVFNLRPSPAIESTSDDAQNRNPSVTETEASPSTISPKPFIKFVKAADCTKVKTNKVEAARKSSVRYAEMYRRTSKSPNVRGNQRNWNNLKSQQLGNNFVMKNKACFNCGDFDNLSYDCGLWVKKRRACSKNNYTHKSMPPRAVVYKTVRPPIRTTRPNMNTAQPKKTFVYRPAYSYLSRPVQRKSAVRTQSQVPRVFTVCCCCSRQVNTARPKAVINRRNWVNNIKASACWV</sequence>
<protein>
    <submittedName>
        <fullName evidence="2">Ubiquitin hydrolase</fullName>
    </submittedName>
</protein>
<name>A0A699HT94_TANCI</name>
<dbReference type="AlphaFoldDB" id="A0A699HT94"/>
<evidence type="ECO:0000256" key="1">
    <source>
        <dbReference type="SAM" id="MobiDB-lite"/>
    </source>
</evidence>
<feature type="region of interest" description="Disordered" evidence="1">
    <location>
        <begin position="79"/>
        <end position="103"/>
    </location>
</feature>
<reference evidence="2" key="1">
    <citation type="journal article" date="2019" name="Sci. Rep.">
        <title>Draft genome of Tanacetum cinerariifolium, the natural source of mosquito coil.</title>
        <authorList>
            <person name="Yamashiro T."/>
            <person name="Shiraishi A."/>
            <person name="Satake H."/>
            <person name="Nakayama K."/>
        </authorList>
    </citation>
    <scope>NUCLEOTIDE SEQUENCE</scope>
</reference>
<comment type="caution">
    <text evidence="2">The sequence shown here is derived from an EMBL/GenBank/DDBJ whole genome shotgun (WGS) entry which is preliminary data.</text>
</comment>
<accession>A0A699HT94</accession>
<evidence type="ECO:0000313" key="2">
    <source>
        <dbReference type="EMBL" id="GEY80838.1"/>
    </source>
</evidence>
<keyword evidence="2" id="KW-0378">Hydrolase</keyword>
<organism evidence="2">
    <name type="scientific">Tanacetum cinerariifolium</name>
    <name type="common">Dalmatian daisy</name>
    <name type="synonym">Chrysanthemum cinerariifolium</name>
    <dbReference type="NCBI Taxonomy" id="118510"/>
    <lineage>
        <taxon>Eukaryota</taxon>
        <taxon>Viridiplantae</taxon>
        <taxon>Streptophyta</taxon>
        <taxon>Embryophyta</taxon>
        <taxon>Tracheophyta</taxon>
        <taxon>Spermatophyta</taxon>
        <taxon>Magnoliopsida</taxon>
        <taxon>eudicotyledons</taxon>
        <taxon>Gunneridae</taxon>
        <taxon>Pentapetalae</taxon>
        <taxon>asterids</taxon>
        <taxon>campanulids</taxon>
        <taxon>Asterales</taxon>
        <taxon>Asteraceae</taxon>
        <taxon>Asteroideae</taxon>
        <taxon>Anthemideae</taxon>
        <taxon>Anthemidinae</taxon>
        <taxon>Tanacetum</taxon>
    </lineage>
</organism>
<feature type="compositionally biased region" description="Polar residues" evidence="1">
    <location>
        <begin position="81"/>
        <end position="103"/>
    </location>
</feature>
<dbReference type="EMBL" id="BKCJ010211678">
    <property type="protein sequence ID" value="GEY80838.1"/>
    <property type="molecule type" value="Genomic_DNA"/>
</dbReference>
<dbReference type="GO" id="GO:0016787">
    <property type="term" value="F:hydrolase activity"/>
    <property type="evidence" value="ECO:0007669"/>
    <property type="project" value="UniProtKB-KW"/>
</dbReference>
<proteinExistence type="predicted"/>
<gene>
    <name evidence="2" type="ORF">Tci_452812</name>
</gene>